<evidence type="ECO:0000313" key="1">
    <source>
        <dbReference type="EMBL" id="CAH1437841.1"/>
    </source>
</evidence>
<evidence type="ECO:0000313" key="2">
    <source>
        <dbReference type="Proteomes" id="UP001157418"/>
    </source>
</evidence>
<dbReference type="EMBL" id="CAKMRJ010004445">
    <property type="protein sequence ID" value="CAH1437841.1"/>
    <property type="molecule type" value="Genomic_DNA"/>
</dbReference>
<keyword evidence="2" id="KW-1185">Reference proteome</keyword>
<accession>A0AAU9NIY5</accession>
<organism evidence="1 2">
    <name type="scientific">Lactuca virosa</name>
    <dbReference type="NCBI Taxonomy" id="75947"/>
    <lineage>
        <taxon>Eukaryota</taxon>
        <taxon>Viridiplantae</taxon>
        <taxon>Streptophyta</taxon>
        <taxon>Embryophyta</taxon>
        <taxon>Tracheophyta</taxon>
        <taxon>Spermatophyta</taxon>
        <taxon>Magnoliopsida</taxon>
        <taxon>eudicotyledons</taxon>
        <taxon>Gunneridae</taxon>
        <taxon>Pentapetalae</taxon>
        <taxon>asterids</taxon>
        <taxon>campanulids</taxon>
        <taxon>Asterales</taxon>
        <taxon>Asteraceae</taxon>
        <taxon>Cichorioideae</taxon>
        <taxon>Cichorieae</taxon>
        <taxon>Lactucinae</taxon>
        <taxon>Lactuca</taxon>
    </lineage>
</organism>
<reference evidence="1 2" key="1">
    <citation type="submission" date="2022-01" db="EMBL/GenBank/DDBJ databases">
        <authorList>
            <person name="Xiong W."/>
            <person name="Schranz E."/>
        </authorList>
    </citation>
    <scope>NUCLEOTIDE SEQUENCE [LARGE SCALE GENOMIC DNA]</scope>
</reference>
<evidence type="ECO:0008006" key="3">
    <source>
        <dbReference type="Google" id="ProtNLM"/>
    </source>
</evidence>
<sequence length="135" mass="15580">MENFNQSCLIGEVSCFDRLKDLPNLIHVDGKVPCNMYFVGGMKIVLKFSNHLAAEIFLKVNYNLNKWFKWLDYGITEDHGFNRLVWIRIHGLPFHLRANENAAAIASNFSELFLVPNYIGTFKPYYQGSSERSEA</sequence>
<gene>
    <name evidence="1" type="ORF">LVIROSA_LOCUS24135</name>
</gene>
<name>A0AAU9NIY5_9ASTR</name>
<comment type="caution">
    <text evidence="1">The sequence shown here is derived from an EMBL/GenBank/DDBJ whole genome shotgun (WGS) entry which is preliminary data.</text>
</comment>
<protein>
    <recommendedName>
        <fullName evidence="3">DUF4283 domain-containing protein</fullName>
    </recommendedName>
</protein>
<dbReference type="Proteomes" id="UP001157418">
    <property type="component" value="Unassembled WGS sequence"/>
</dbReference>
<dbReference type="AlphaFoldDB" id="A0AAU9NIY5"/>
<proteinExistence type="predicted"/>